<dbReference type="Gene3D" id="2.30.30.100">
    <property type="match status" value="1"/>
</dbReference>
<dbReference type="InterPro" id="IPR001163">
    <property type="entry name" value="Sm_dom_euk/arc"/>
</dbReference>
<feature type="domain" description="Sm" evidence="17">
    <location>
        <begin position="72"/>
        <end position="167"/>
    </location>
</feature>
<keyword evidence="11" id="KW-0508">mRNA splicing</keyword>
<dbReference type="eggNOG" id="KOG1783">
    <property type="taxonomic scope" value="Eukaryota"/>
</dbReference>
<dbReference type="PROSITE" id="PS52002">
    <property type="entry name" value="SM"/>
    <property type="match status" value="1"/>
</dbReference>
<dbReference type="InterPro" id="IPR016487">
    <property type="entry name" value="Lsm6/sSmF"/>
</dbReference>
<evidence type="ECO:0000256" key="4">
    <source>
        <dbReference type="ARBA" id="ARBA00014768"/>
    </source>
</evidence>
<dbReference type="InterPro" id="IPR047575">
    <property type="entry name" value="Sm"/>
</dbReference>
<dbReference type="CDD" id="cd01726">
    <property type="entry name" value="LSm6"/>
    <property type="match status" value="1"/>
</dbReference>
<organism evidence="18 19">
    <name type="scientific">Byssochlamys spectabilis (strain No. 5 / NBRC 109023)</name>
    <name type="common">Paecilomyces variotii</name>
    <dbReference type="NCBI Taxonomy" id="1356009"/>
    <lineage>
        <taxon>Eukaryota</taxon>
        <taxon>Fungi</taxon>
        <taxon>Dikarya</taxon>
        <taxon>Ascomycota</taxon>
        <taxon>Pezizomycotina</taxon>
        <taxon>Eurotiomycetes</taxon>
        <taxon>Eurotiomycetidae</taxon>
        <taxon>Eurotiales</taxon>
        <taxon>Thermoascaceae</taxon>
        <taxon>Paecilomyces</taxon>
    </lineage>
</organism>
<keyword evidence="19" id="KW-1185">Reference proteome</keyword>
<dbReference type="GO" id="GO:0000398">
    <property type="term" value="P:mRNA splicing, via spliceosome"/>
    <property type="evidence" value="ECO:0007669"/>
    <property type="project" value="InterPro"/>
</dbReference>
<dbReference type="PANTHER" id="PTHR11021">
    <property type="entry name" value="SMALL NUCLEAR RIBONUCLEOPROTEIN F SNRNP-F"/>
    <property type="match status" value="1"/>
</dbReference>
<dbReference type="FunFam" id="2.30.30.100:FF:000037">
    <property type="entry name" value="U6 snRNA-associated Sm-like protein LSm6"/>
    <property type="match status" value="1"/>
</dbReference>
<evidence type="ECO:0000256" key="7">
    <source>
        <dbReference type="ARBA" id="ARBA00022664"/>
    </source>
</evidence>
<dbReference type="GO" id="GO:0003723">
    <property type="term" value="F:RNA binding"/>
    <property type="evidence" value="ECO:0007669"/>
    <property type="project" value="UniProtKB-KW"/>
</dbReference>
<keyword evidence="12" id="KW-0539">Nucleus</keyword>
<evidence type="ECO:0000313" key="19">
    <source>
        <dbReference type="Proteomes" id="UP000018001"/>
    </source>
</evidence>
<name>V5I600_BYSSN</name>
<accession>V5I600</accession>
<keyword evidence="13" id="KW-0687">Ribonucleoprotein</keyword>
<dbReference type="InParanoid" id="V5I600"/>
<protein>
    <recommendedName>
        <fullName evidence="4">U6 snRNA-associated Sm-like protein LSm6</fullName>
    </recommendedName>
</protein>
<evidence type="ECO:0000259" key="17">
    <source>
        <dbReference type="PROSITE" id="PS52002"/>
    </source>
</evidence>
<comment type="function">
    <text evidence="14">Component of LSm protein complexes, which are involved in RNA processing and may function in a chaperone-like manner, facilitating the efficient association of RNA processing factors with their substrates. Component of the cytoplasmic LSM1-LSM7 complex, which is thought to be involved in mRNA degradation by activating the decapping step in the 5'-to-3' mRNA decay pathway. Component of the nuclear LSM2-LSM8 complex, which is involved in splicing of nuclear mRNAs. LSM2-LSM8 associates with multiple snRNP complexes containing the U6 snRNA (U4/U6 di-snRNP, spliceosomal U4/U6.U5 tri-snRNP, and free U6 snRNP). It binds directly to the 3'-terminal U-tract of U6 snRNA and plays a role in the biogenesis and stability of the U6 snRNP and U4/U6 snRNP complexes. LSM2-LSM8 probably also is involved degradation of nuclear pre-mRNA by targeting them for decapping, and in processing of pre-tRNAs, pre-rRNAs and U3 snoRNA.</text>
</comment>
<keyword evidence="10" id="KW-0694">RNA-binding</keyword>
<reference evidence="19" key="1">
    <citation type="journal article" date="2014" name="Genome Announc.">
        <title>Draft genome sequence of the formaldehyde-resistant fungus Byssochlamys spectabilis No. 5 (anamorph Paecilomyces variotii No. 5) (NBRC109023).</title>
        <authorList>
            <person name="Oka T."/>
            <person name="Ekino K."/>
            <person name="Fukuda K."/>
            <person name="Nomura Y."/>
        </authorList>
    </citation>
    <scope>NUCLEOTIDE SEQUENCE [LARGE SCALE GENOMIC DNA]</scope>
    <source>
        <strain evidence="19">No. 5 / NBRC 109023</strain>
    </source>
</reference>
<dbReference type="GO" id="GO:0000932">
    <property type="term" value="C:P-body"/>
    <property type="evidence" value="ECO:0007669"/>
    <property type="project" value="TreeGrafter"/>
</dbReference>
<proteinExistence type="inferred from homology"/>
<comment type="subcellular location">
    <subcellularLocation>
        <location evidence="2">Cytoplasm</location>
    </subcellularLocation>
    <subcellularLocation>
        <location evidence="1">Nucleus</location>
    </subcellularLocation>
</comment>
<feature type="region of interest" description="Disordered" evidence="16">
    <location>
        <begin position="51"/>
        <end position="71"/>
    </location>
</feature>
<dbReference type="InterPro" id="IPR010920">
    <property type="entry name" value="LSM_dom_sf"/>
</dbReference>
<dbReference type="HOGENOM" id="CLU_1594287_0_0_1"/>
<evidence type="ECO:0000256" key="13">
    <source>
        <dbReference type="ARBA" id="ARBA00023274"/>
    </source>
</evidence>
<feature type="compositionally biased region" description="Low complexity" evidence="16">
    <location>
        <begin position="57"/>
        <end position="68"/>
    </location>
</feature>
<evidence type="ECO:0000256" key="9">
    <source>
        <dbReference type="ARBA" id="ARBA00022728"/>
    </source>
</evidence>
<dbReference type="PANTHER" id="PTHR11021:SF1">
    <property type="entry name" value="U6 SNRNA-ASSOCIATED SM-LIKE PROTEIN LSM6"/>
    <property type="match status" value="1"/>
</dbReference>
<dbReference type="GO" id="GO:0008033">
    <property type="term" value="P:tRNA processing"/>
    <property type="evidence" value="ECO:0007669"/>
    <property type="project" value="UniProtKB-KW"/>
</dbReference>
<comment type="similarity">
    <text evidence="3">Belongs to the snRNP Sm proteins family. SmF/LSm6 subfamily.</text>
</comment>
<dbReference type="EMBL" id="BAUL01000331">
    <property type="protein sequence ID" value="GAD99855.1"/>
    <property type="molecule type" value="Genomic_DNA"/>
</dbReference>
<evidence type="ECO:0000256" key="14">
    <source>
        <dbReference type="ARBA" id="ARBA00025365"/>
    </source>
</evidence>
<evidence type="ECO:0000256" key="1">
    <source>
        <dbReference type="ARBA" id="ARBA00004123"/>
    </source>
</evidence>
<evidence type="ECO:0000256" key="10">
    <source>
        <dbReference type="ARBA" id="ARBA00022884"/>
    </source>
</evidence>
<evidence type="ECO:0000256" key="11">
    <source>
        <dbReference type="ARBA" id="ARBA00023187"/>
    </source>
</evidence>
<keyword evidence="9" id="KW-0747">Spliceosome</keyword>
<dbReference type="GO" id="GO:0005732">
    <property type="term" value="C:sno(s)RNA-containing ribonucleoprotein complex"/>
    <property type="evidence" value="ECO:0007669"/>
    <property type="project" value="TreeGrafter"/>
</dbReference>
<evidence type="ECO:0000256" key="6">
    <source>
        <dbReference type="ARBA" id="ARBA00022552"/>
    </source>
</evidence>
<dbReference type="Pfam" id="PF01423">
    <property type="entry name" value="LSM"/>
    <property type="match status" value="1"/>
</dbReference>
<evidence type="ECO:0000256" key="8">
    <source>
        <dbReference type="ARBA" id="ARBA00022694"/>
    </source>
</evidence>
<dbReference type="OrthoDB" id="268799at2759"/>
<dbReference type="GO" id="GO:0046540">
    <property type="term" value="C:U4/U6 x U5 tri-snRNP complex"/>
    <property type="evidence" value="ECO:0007669"/>
    <property type="project" value="TreeGrafter"/>
</dbReference>
<evidence type="ECO:0000256" key="12">
    <source>
        <dbReference type="ARBA" id="ARBA00023242"/>
    </source>
</evidence>
<evidence type="ECO:0000256" key="16">
    <source>
        <dbReference type="SAM" id="MobiDB-lite"/>
    </source>
</evidence>
<dbReference type="GO" id="GO:0030490">
    <property type="term" value="P:maturation of SSU-rRNA"/>
    <property type="evidence" value="ECO:0007669"/>
    <property type="project" value="TreeGrafter"/>
</dbReference>
<evidence type="ECO:0000256" key="15">
    <source>
        <dbReference type="ARBA" id="ARBA00025892"/>
    </source>
</evidence>
<dbReference type="GO" id="GO:0005681">
    <property type="term" value="C:spliceosomal complex"/>
    <property type="evidence" value="ECO:0007669"/>
    <property type="project" value="UniProtKB-KW"/>
</dbReference>
<dbReference type="GO" id="GO:0005688">
    <property type="term" value="C:U6 snRNP"/>
    <property type="evidence" value="ECO:0007669"/>
    <property type="project" value="TreeGrafter"/>
</dbReference>
<evidence type="ECO:0000313" key="18">
    <source>
        <dbReference type="EMBL" id="GAD99855.1"/>
    </source>
</evidence>
<comment type="subunit">
    <text evidence="15">Component of the heptameric LSM1-LSM7 complex, which consists of LSM1, LSM2, LSM3, LSM4, LSM5, LSM6 and LSM7. Component of the heptameric LSM2-LSM8 complex, which consists of LSM2, LSM3, LSM4, LSM5, LSM6, LSM7 and LSM8. The LSm subunits form a seven-membered ring structure with a doughnut shape.</text>
</comment>
<sequence length="167" mass="18997">MFFVFYCASTEQEVSPAESDEDSRLLMSSWSCWNRNRSIYQPYSQERAQSSPYLTASRSSSMENGSSSEGKDPSAFLSEIIGAPVTVKLNSGVVYKGELQSVDGYMNIALEKTEEYIDGKLRRSYGDAFSFTFRATRDELLQGFSHDPQRIGPTRYRLRQKRFVTTT</sequence>
<gene>
    <name evidence="18" type="ORF">PVAR5_8582</name>
</gene>
<keyword evidence="7" id="KW-0507">mRNA processing</keyword>
<dbReference type="SUPFAM" id="SSF50182">
    <property type="entry name" value="Sm-like ribonucleoproteins"/>
    <property type="match status" value="1"/>
</dbReference>
<dbReference type="AlphaFoldDB" id="V5I600"/>
<keyword evidence="8" id="KW-0819">tRNA processing</keyword>
<evidence type="ECO:0000256" key="5">
    <source>
        <dbReference type="ARBA" id="ARBA00022490"/>
    </source>
</evidence>
<dbReference type="Proteomes" id="UP000018001">
    <property type="component" value="Unassembled WGS sequence"/>
</dbReference>
<comment type="caution">
    <text evidence="18">The sequence shown here is derived from an EMBL/GenBank/DDBJ whole genome shotgun (WGS) entry which is preliminary data.</text>
</comment>
<evidence type="ECO:0000256" key="2">
    <source>
        <dbReference type="ARBA" id="ARBA00004496"/>
    </source>
</evidence>
<evidence type="ECO:0000256" key="3">
    <source>
        <dbReference type="ARBA" id="ARBA00007927"/>
    </source>
</evidence>
<keyword evidence="5" id="KW-0963">Cytoplasm</keyword>
<dbReference type="GO" id="GO:0005730">
    <property type="term" value="C:nucleolus"/>
    <property type="evidence" value="ECO:0007669"/>
    <property type="project" value="TreeGrafter"/>
</dbReference>
<keyword evidence="6" id="KW-0698">rRNA processing</keyword>
<dbReference type="SMART" id="SM00651">
    <property type="entry name" value="Sm"/>
    <property type="match status" value="1"/>
</dbReference>